<organism evidence="3 4">
    <name type="scientific">Mucuna pruriens</name>
    <name type="common">Velvet bean</name>
    <name type="synonym">Dolichos pruriens</name>
    <dbReference type="NCBI Taxonomy" id="157652"/>
    <lineage>
        <taxon>Eukaryota</taxon>
        <taxon>Viridiplantae</taxon>
        <taxon>Streptophyta</taxon>
        <taxon>Embryophyta</taxon>
        <taxon>Tracheophyta</taxon>
        <taxon>Spermatophyta</taxon>
        <taxon>Magnoliopsida</taxon>
        <taxon>eudicotyledons</taxon>
        <taxon>Gunneridae</taxon>
        <taxon>Pentapetalae</taxon>
        <taxon>rosids</taxon>
        <taxon>fabids</taxon>
        <taxon>Fabales</taxon>
        <taxon>Fabaceae</taxon>
        <taxon>Papilionoideae</taxon>
        <taxon>50 kb inversion clade</taxon>
        <taxon>NPAAA clade</taxon>
        <taxon>indigoferoid/millettioid clade</taxon>
        <taxon>Phaseoleae</taxon>
        <taxon>Mucuna</taxon>
    </lineage>
</organism>
<evidence type="ECO:0000256" key="1">
    <source>
        <dbReference type="SAM" id="Phobius"/>
    </source>
</evidence>
<feature type="transmembrane region" description="Helical" evidence="1">
    <location>
        <begin position="46"/>
        <end position="66"/>
    </location>
</feature>
<evidence type="ECO:0000313" key="4">
    <source>
        <dbReference type="Proteomes" id="UP000257109"/>
    </source>
</evidence>
<keyword evidence="1" id="KW-0812">Transmembrane</keyword>
<accession>A0A371FWL7</accession>
<keyword evidence="4" id="KW-1185">Reference proteome</keyword>
<protein>
    <recommendedName>
        <fullName evidence="2">DUF4218 domain-containing protein</fullName>
    </recommendedName>
</protein>
<dbReference type="EMBL" id="QJKJ01007565">
    <property type="protein sequence ID" value="RDX82747.1"/>
    <property type="molecule type" value="Genomic_DNA"/>
</dbReference>
<reference evidence="3" key="1">
    <citation type="submission" date="2018-05" db="EMBL/GenBank/DDBJ databases">
        <title>Draft genome of Mucuna pruriens seed.</title>
        <authorList>
            <person name="Nnadi N.E."/>
            <person name="Vos R."/>
            <person name="Hasami M.H."/>
            <person name="Devisetty U.K."/>
            <person name="Aguiy J.C."/>
        </authorList>
    </citation>
    <scope>NUCLEOTIDE SEQUENCE [LARGE SCALE GENOMIC DNA]</scope>
    <source>
        <strain evidence="3">JCA_2017</strain>
    </source>
</reference>
<dbReference type="InterPro" id="IPR025452">
    <property type="entry name" value="DUF4218"/>
</dbReference>
<feature type="domain" description="DUF4218" evidence="2">
    <location>
        <begin position="1"/>
        <end position="36"/>
    </location>
</feature>
<dbReference type="AlphaFoldDB" id="A0A371FWL7"/>
<feature type="non-terminal residue" evidence="3">
    <location>
        <position position="1"/>
    </location>
</feature>
<evidence type="ECO:0000259" key="2">
    <source>
        <dbReference type="Pfam" id="PF13960"/>
    </source>
</evidence>
<dbReference type="Proteomes" id="UP000257109">
    <property type="component" value="Unassembled WGS sequence"/>
</dbReference>
<evidence type="ECO:0000313" key="3">
    <source>
        <dbReference type="EMBL" id="RDX82747.1"/>
    </source>
</evidence>
<keyword evidence="1" id="KW-0472">Membrane</keyword>
<dbReference type="Pfam" id="PF13960">
    <property type="entry name" value="DUF4218"/>
    <property type="match status" value="1"/>
</dbReference>
<name>A0A371FWL7_MUCPR</name>
<comment type="caution">
    <text evidence="3">The sequence shown here is derived from an EMBL/GenBank/DDBJ whole genome shotgun (WGS) entry which is preliminary data.</text>
</comment>
<sequence>MEDNIHVLLCKLEQIFSPSVFDSIEHLLFHLSCEAMNLVIHTLKSTTFLVLILFYICMTIVCNNYLGRGVGRRASATNNSLIFTIHISTSMSTILIVQRGTLPTIQEELEPTFISNLIHIIPSVVATPSALEDSLTHEYASLHSKHSNDQKSFLQAINKEFTPTHGPFIVILRIIRQKFDEIWLT</sequence>
<gene>
    <name evidence="3" type="ORF">CR513_36422</name>
</gene>
<proteinExistence type="predicted"/>
<keyword evidence="1" id="KW-1133">Transmembrane helix</keyword>